<feature type="region of interest" description="Disordered" evidence="1">
    <location>
        <begin position="77"/>
        <end position="117"/>
    </location>
</feature>
<protein>
    <submittedName>
        <fullName evidence="3">DNA-binding PadR family transcriptional regulator</fullName>
    </submittedName>
</protein>
<evidence type="ECO:0000313" key="4">
    <source>
        <dbReference type="Proteomes" id="UP000578819"/>
    </source>
</evidence>
<feature type="domain" description="Transcription regulator PadR N-terminal" evidence="2">
    <location>
        <begin position="35"/>
        <end position="82"/>
    </location>
</feature>
<sequence length="117" mass="12935">MPRTPDTSPQTLRVFTALLADPTAWRYGYDLSRETKLASGTLYPILMRLADRELLETRWEEAAQPGRPARHTYRLTSDGAALAHERLGSHSNTQVQPTPRPSPQPQTGTTIRPAGAA</sequence>
<dbReference type="RefSeq" id="WP_184536738.1">
    <property type="nucleotide sequence ID" value="NZ_JACHJW010000001.1"/>
</dbReference>
<dbReference type="SUPFAM" id="SSF46785">
    <property type="entry name" value="Winged helix' DNA-binding domain"/>
    <property type="match status" value="1"/>
</dbReference>
<dbReference type="InterPro" id="IPR036390">
    <property type="entry name" value="WH_DNA-bd_sf"/>
</dbReference>
<dbReference type="AlphaFoldDB" id="A0A7W7SU75"/>
<proteinExistence type="predicted"/>
<gene>
    <name evidence="3" type="ORF">FHR38_004808</name>
</gene>
<accession>A0A7W7SU75</accession>
<dbReference type="InterPro" id="IPR036388">
    <property type="entry name" value="WH-like_DNA-bd_sf"/>
</dbReference>
<dbReference type="InterPro" id="IPR005149">
    <property type="entry name" value="Tscrpt_reg_PadR_N"/>
</dbReference>
<dbReference type="EMBL" id="JACHJW010000001">
    <property type="protein sequence ID" value="MBB4961075.1"/>
    <property type="molecule type" value="Genomic_DNA"/>
</dbReference>
<name>A0A7W7SU75_9ACTN</name>
<dbReference type="Proteomes" id="UP000578819">
    <property type="component" value="Unassembled WGS sequence"/>
</dbReference>
<comment type="caution">
    <text evidence="3">The sequence shown here is derived from an EMBL/GenBank/DDBJ whole genome shotgun (WGS) entry which is preliminary data.</text>
</comment>
<evidence type="ECO:0000256" key="1">
    <source>
        <dbReference type="SAM" id="MobiDB-lite"/>
    </source>
</evidence>
<dbReference type="Gene3D" id="1.10.10.10">
    <property type="entry name" value="Winged helix-like DNA-binding domain superfamily/Winged helix DNA-binding domain"/>
    <property type="match status" value="1"/>
</dbReference>
<reference evidence="3 4" key="1">
    <citation type="submission" date="2020-08" db="EMBL/GenBank/DDBJ databases">
        <title>Sequencing the genomes of 1000 actinobacteria strains.</title>
        <authorList>
            <person name="Klenk H.-P."/>
        </authorList>
    </citation>
    <scope>NUCLEOTIDE SEQUENCE [LARGE SCALE GENOMIC DNA]</scope>
    <source>
        <strain evidence="3 4">DSM 45886</strain>
    </source>
</reference>
<evidence type="ECO:0000313" key="3">
    <source>
        <dbReference type="EMBL" id="MBB4961075.1"/>
    </source>
</evidence>
<keyword evidence="4" id="KW-1185">Reference proteome</keyword>
<dbReference type="Pfam" id="PF03551">
    <property type="entry name" value="PadR"/>
    <property type="match status" value="1"/>
</dbReference>
<evidence type="ECO:0000259" key="2">
    <source>
        <dbReference type="Pfam" id="PF03551"/>
    </source>
</evidence>
<organism evidence="3 4">
    <name type="scientific">Micromonospora polyrhachis</name>
    <dbReference type="NCBI Taxonomy" id="1282883"/>
    <lineage>
        <taxon>Bacteria</taxon>
        <taxon>Bacillati</taxon>
        <taxon>Actinomycetota</taxon>
        <taxon>Actinomycetes</taxon>
        <taxon>Micromonosporales</taxon>
        <taxon>Micromonosporaceae</taxon>
        <taxon>Micromonospora</taxon>
    </lineage>
</organism>
<keyword evidence="3" id="KW-0238">DNA-binding</keyword>
<dbReference type="GO" id="GO:0003677">
    <property type="term" value="F:DNA binding"/>
    <property type="evidence" value="ECO:0007669"/>
    <property type="project" value="UniProtKB-KW"/>
</dbReference>